<dbReference type="AlphaFoldDB" id="A0A8T1U9I1"/>
<protein>
    <submittedName>
        <fullName evidence="1">Uncharacterized protein</fullName>
    </submittedName>
</protein>
<comment type="caution">
    <text evidence="1">The sequence shown here is derived from an EMBL/GenBank/DDBJ whole genome shotgun (WGS) entry which is preliminary data.</text>
</comment>
<proteinExistence type="predicted"/>
<reference evidence="1" key="1">
    <citation type="submission" date="2021-01" db="EMBL/GenBank/DDBJ databases">
        <title>Phytophthora aleatoria, a newly-described species from Pinus radiata is distinct from Phytophthora cactorum isolates based on comparative genomics.</title>
        <authorList>
            <person name="Mcdougal R."/>
            <person name="Panda P."/>
            <person name="Williams N."/>
            <person name="Studholme D.J."/>
        </authorList>
    </citation>
    <scope>NUCLEOTIDE SEQUENCE</scope>
    <source>
        <strain evidence="1">NZFS 3830</strain>
    </source>
</reference>
<dbReference type="Proteomes" id="UP000688947">
    <property type="component" value="Unassembled WGS sequence"/>
</dbReference>
<dbReference type="EMBL" id="JAENGZ010000687">
    <property type="protein sequence ID" value="KAG6955295.1"/>
    <property type="molecule type" value="Genomic_DNA"/>
</dbReference>
<organism evidence="1 2">
    <name type="scientific">Phytophthora cactorum</name>
    <dbReference type="NCBI Taxonomy" id="29920"/>
    <lineage>
        <taxon>Eukaryota</taxon>
        <taxon>Sar</taxon>
        <taxon>Stramenopiles</taxon>
        <taxon>Oomycota</taxon>
        <taxon>Peronosporomycetes</taxon>
        <taxon>Peronosporales</taxon>
        <taxon>Peronosporaceae</taxon>
        <taxon>Phytophthora</taxon>
    </lineage>
</organism>
<evidence type="ECO:0000313" key="1">
    <source>
        <dbReference type="EMBL" id="KAG6955295.1"/>
    </source>
</evidence>
<accession>A0A8T1U9I1</accession>
<evidence type="ECO:0000313" key="2">
    <source>
        <dbReference type="Proteomes" id="UP000688947"/>
    </source>
</evidence>
<sequence length="81" mass="9115">MFQYATENVKKTLTHLIDCVTGKADLVRYCVDSFSNNTVNKLYGMLRCDADGAVHVKRVRVSSYAASLLQTNVDQKSLRGW</sequence>
<gene>
    <name evidence="1" type="ORF">JG687_00011309</name>
</gene>
<name>A0A8T1U9I1_9STRA</name>